<protein>
    <submittedName>
        <fullName evidence="8">NOL1/NOP2/sun family putative RNA methylase</fullName>
    </submittedName>
</protein>
<comment type="caution">
    <text evidence="6">Lacks conserved residue(s) required for the propagation of feature annotation.</text>
</comment>
<dbReference type="InterPro" id="IPR031341">
    <property type="entry name" value="Methyltr_RsmF_N"/>
</dbReference>
<dbReference type="Gene3D" id="3.40.50.150">
    <property type="entry name" value="Vaccinia Virus protein VP39"/>
    <property type="match status" value="1"/>
</dbReference>
<feature type="active site" description="Nucleophile" evidence="6">
    <location>
        <position position="231"/>
    </location>
</feature>
<reference evidence="8 9" key="1">
    <citation type="submission" date="2017-04" db="EMBL/GenBank/DDBJ databases">
        <authorList>
            <person name="Afonso C.L."/>
            <person name="Miller P.J."/>
            <person name="Scott M.A."/>
            <person name="Spackman E."/>
            <person name="Goraichik I."/>
            <person name="Dimitrov K.M."/>
            <person name="Suarez D.L."/>
            <person name="Swayne D.E."/>
        </authorList>
    </citation>
    <scope>NUCLEOTIDE SEQUENCE [LARGE SCALE GENOMIC DNA]</scope>
    <source>
        <strain evidence="8 9">11</strain>
    </source>
</reference>
<dbReference type="OrthoDB" id="9810297at2"/>
<dbReference type="PANTHER" id="PTHR22807:SF30">
    <property type="entry name" value="28S RRNA (CYTOSINE(4447)-C(5))-METHYLTRANSFERASE-RELATED"/>
    <property type="match status" value="1"/>
</dbReference>
<evidence type="ECO:0000313" key="8">
    <source>
        <dbReference type="EMBL" id="SMG29456.1"/>
    </source>
</evidence>
<keyword evidence="3 6" id="KW-0808">Transferase</keyword>
<keyword evidence="2 6" id="KW-0489">Methyltransferase</keyword>
<feature type="domain" description="SAM-dependent MTase RsmB/NOP-type" evidence="7">
    <location>
        <begin position="22"/>
        <end position="302"/>
    </location>
</feature>
<evidence type="ECO:0000256" key="3">
    <source>
        <dbReference type="ARBA" id="ARBA00022679"/>
    </source>
</evidence>
<dbReference type="SUPFAM" id="SSF53335">
    <property type="entry name" value="S-adenosyl-L-methionine-dependent methyltransferases"/>
    <property type="match status" value="1"/>
</dbReference>
<dbReference type="Pfam" id="PF17126">
    <property type="entry name" value="RsmF_methylt_CI"/>
    <property type="match status" value="1"/>
</dbReference>
<feature type="binding site" evidence="6">
    <location>
        <position position="178"/>
    </location>
    <ligand>
        <name>S-adenosyl-L-methionine</name>
        <dbReference type="ChEBI" id="CHEBI:59789"/>
    </ligand>
</feature>
<evidence type="ECO:0000259" key="7">
    <source>
        <dbReference type="PROSITE" id="PS51686"/>
    </source>
</evidence>
<dbReference type="RefSeq" id="WP_085493867.1">
    <property type="nucleotide sequence ID" value="NZ_FXAZ01000001.1"/>
</dbReference>
<dbReference type="Pfam" id="PF13636">
    <property type="entry name" value="Methyltranf_PUA"/>
    <property type="match status" value="1"/>
</dbReference>
<evidence type="ECO:0000256" key="6">
    <source>
        <dbReference type="PROSITE-ProRule" id="PRU01023"/>
    </source>
</evidence>
<evidence type="ECO:0000256" key="4">
    <source>
        <dbReference type="ARBA" id="ARBA00022691"/>
    </source>
</evidence>
<sequence>MKLPNDFVVKMRELLQEEAEPFLRSYEQDKAQGLRINRLKLTRDEFIQTQPFTIHPIPWVQDGFYYSHEDRPGKHPYHDAGLYYIQEPSAMGVGELVDPKPGEKVLDLCAAPGGKTTHLAQKMNQAGLLVANEIHPARAKILSQNLERMGVRNAVVTNETPDRLAKKFPSFFDVILVDAPCSGEGMFRKDVDARSEWSLEHVAFCAARQMDIIEEAAKMLKPGGRMVYSTCTFSPEENEGVIDAFVKQHANFDIEHVAAYEGFSRGREDWVKDASPSIEATYRLWPHRLQGEGHYIAVLRKVDGSEQGKLDASRDHVDKKLLQDYMSFAKASLTDTPMGDFTLFGDQLYLLPSDMLSLRRLKVVRPGWHLGTLKKNRFEPSHALALTLTNDQARQQWNLDVESPEVLAYLKGETLHVDGPKGWTLVTVNGFSLGWGKATQNQLKNHYPKGLRWTGIYSNFVQTPIGEYKHE</sequence>
<dbReference type="InterPro" id="IPR023267">
    <property type="entry name" value="RCMT"/>
</dbReference>
<accession>A0A1X7JMK5</accession>
<dbReference type="NCBIfam" id="TIGR00446">
    <property type="entry name" value="nop2p"/>
    <property type="match status" value="1"/>
</dbReference>
<dbReference type="GO" id="GO:0003723">
    <property type="term" value="F:RNA binding"/>
    <property type="evidence" value="ECO:0007669"/>
    <property type="project" value="UniProtKB-UniRule"/>
</dbReference>
<dbReference type="PRINTS" id="PR02008">
    <property type="entry name" value="RCMTFAMILY"/>
</dbReference>
<dbReference type="InterPro" id="IPR031340">
    <property type="entry name" value="RsmF_methylt_CI"/>
</dbReference>
<dbReference type="Proteomes" id="UP000193834">
    <property type="component" value="Unassembled WGS sequence"/>
</dbReference>
<gene>
    <name evidence="8" type="ORF">SAMN06295960_1766</name>
</gene>
<organism evidence="8 9">
    <name type="scientific">Paenibacillus aquistagni</name>
    <dbReference type="NCBI Taxonomy" id="1852522"/>
    <lineage>
        <taxon>Bacteria</taxon>
        <taxon>Bacillati</taxon>
        <taxon>Bacillota</taxon>
        <taxon>Bacilli</taxon>
        <taxon>Bacillales</taxon>
        <taxon>Paenibacillaceae</taxon>
        <taxon>Paenibacillus</taxon>
    </lineage>
</organism>
<dbReference type="InterPro" id="IPR049560">
    <property type="entry name" value="MeTrfase_RsmB-F_NOP2_cat"/>
</dbReference>
<dbReference type="InterPro" id="IPR011023">
    <property type="entry name" value="Nop2p"/>
</dbReference>
<dbReference type="InterPro" id="IPR001678">
    <property type="entry name" value="MeTrfase_RsmB-F_NOP2_dom"/>
</dbReference>
<evidence type="ECO:0000256" key="1">
    <source>
        <dbReference type="ARBA" id="ARBA00022490"/>
    </source>
</evidence>
<dbReference type="PANTHER" id="PTHR22807">
    <property type="entry name" value="NOP2 YEAST -RELATED NOL1/NOP2/FMU SUN DOMAIN-CONTAINING"/>
    <property type="match status" value="1"/>
</dbReference>
<evidence type="ECO:0000256" key="2">
    <source>
        <dbReference type="ARBA" id="ARBA00022603"/>
    </source>
</evidence>
<comment type="similarity">
    <text evidence="6">Belongs to the class I-like SAM-binding methyltransferase superfamily. RsmB/NOP family.</text>
</comment>
<dbReference type="Pfam" id="PF17125">
    <property type="entry name" value="Methyltr_RsmF_N"/>
    <property type="match status" value="1"/>
</dbReference>
<dbReference type="CDD" id="cd21147">
    <property type="entry name" value="RsmF_methylt_CTD1"/>
    <property type="match status" value="1"/>
</dbReference>
<dbReference type="GO" id="GO:0006396">
    <property type="term" value="P:RNA processing"/>
    <property type="evidence" value="ECO:0007669"/>
    <property type="project" value="InterPro"/>
</dbReference>
<dbReference type="GO" id="GO:0001510">
    <property type="term" value="P:RNA methylation"/>
    <property type="evidence" value="ECO:0007669"/>
    <property type="project" value="InterPro"/>
</dbReference>
<evidence type="ECO:0000313" key="9">
    <source>
        <dbReference type="Proteomes" id="UP000193834"/>
    </source>
</evidence>
<name>A0A1X7JMK5_9BACL</name>
<dbReference type="Gene3D" id="3.30.70.1170">
    <property type="entry name" value="Sun protein, domain 3"/>
    <property type="match status" value="1"/>
</dbReference>
<keyword evidence="4 6" id="KW-0949">S-adenosyl-L-methionine</keyword>
<keyword evidence="5 6" id="KW-0694">RNA-binding</keyword>
<dbReference type="InterPro" id="IPR027391">
    <property type="entry name" value="Nol1_Nop2_Fmu_2"/>
</dbReference>
<dbReference type="Pfam" id="PF01189">
    <property type="entry name" value="Methyltr_RsmB-F"/>
    <property type="match status" value="1"/>
</dbReference>
<dbReference type="PROSITE" id="PS51686">
    <property type="entry name" value="SAM_MT_RSMB_NOP"/>
    <property type="match status" value="1"/>
</dbReference>
<dbReference type="EMBL" id="FXAZ01000001">
    <property type="protein sequence ID" value="SMG29456.1"/>
    <property type="molecule type" value="Genomic_DNA"/>
</dbReference>
<dbReference type="Gene3D" id="2.30.130.60">
    <property type="match status" value="1"/>
</dbReference>
<dbReference type="STRING" id="1852522.SAMN06295960_1766"/>
<feature type="binding site" evidence="6">
    <location>
        <begin position="109"/>
        <end position="115"/>
    </location>
    <ligand>
        <name>S-adenosyl-L-methionine</name>
        <dbReference type="ChEBI" id="CHEBI:59789"/>
    </ligand>
</feature>
<keyword evidence="1" id="KW-0963">Cytoplasm</keyword>
<feature type="binding site" evidence="6">
    <location>
        <position position="133"/>
    </location>
    <ligand>
        <name>S-adenosyl-L-methionine</name>
        <dbReference type="ChEBI" id="CHEBI:59789"/>
    </ligand>
</feature>
<evidence type="ECO:0000256" key="5">
    <source>
        <dbReference type="ARBA" id="ARBA00022884"/>
    </source>
</evidence>
<dbReference type="GO" id="GO:0008757">
    <property type="term" value="F:S-adenosylmethionine-dependent methyltransferase activity"/>
    <property type="evidence" value="ECO:0007669"/>
    <property type="project" value="InterPro"/>
</dbReference>
<keyword evidence="9" id="KW-1185">Reference proteome</keyword>
<dbReference type="GO" id="GO:0008173">
    <property type="term" value="F:RNA methyltransferase activity"/>
    <property type="evidence" value="ECO:0007669"/>
    <property type="project" value="InterPro"/>
</dbReference>
<dbReference type="CDD" id="cd02440">
    <property type="entry name" value="AdoMet_MTases"/>
    <property type="match status" value="1"/>
</dbReference>
<dbReference type="AlphaFoldDB" id="A0A1X7JMK5"/>
<proteinExistence type="inferred from homology"/>
<dbReference type="InterPro" id="IPR029063">
    <property type="entry name" value="SAM-dependent_MTases_sf"/>
</dbReference>